<dbReference type="SUPFAM" id="SSF48452">
    <property type="entry name" value="TPR-like"/>
    <property type="match status" value="1"/>
</dbReference>
<dbReference type="Proteomes" id="UP001317259">
    <property type="component" value="Unassembled WGS sequence"/>
</dbReference>
<dbReference type="EMBL" id="JAKRKC020000001">
    <property type="protein sequence ID" value="MCK2215838.1"/>
    <property type="molecule type" value="Genomic_DNA"/>
</dbReference>
<evidence type="ECO:0000313" key="3">
    <source>
        <dbReference type="EMBL" id="MCK2215838.1"/>
    </source>
</evidence>
<dbReference type="InterPro" id="IPR049945">
    <property type="entry name" value="AAA_22"/>
</dbReference>
<dbReference type="Gene3D" id="1.25.40.10">
    <property type="entry name" value="Tetratricopeptide repeat domain"/>
    <property type="match status" value="1"/>
</dbReference>
<protein>
    <submittedName>
        <fullName evidence="3">LuxR family transcriptional regulator</fullName>
    </submittedName>
</protein>
<dbReference type="PANTHER" id="PTHR47691">
    <property type="entry name" value="REGULATOR-RELATED"/>
    <property type="match status" value="1"/>
</dbReference>
<evidence type="ECO:0000259" key="2">
    <source>
        <dbReference type="Pfam" id="PF25872"/>
    </source>
</evidence>
<feature type="domain" description="ORC1/DEAH AAA+ ATPase" evidence="1">
    <location>
        <begin position="26"/>
        <end position="123"/>
    </location>
</feature>
<comment type="caution">
    <text evidence="3">The sequence shown here is derived from an EMBL/GenBank/DDBJ whole genome shotgun (WGS) entry which is preliminary data.</text>
</comment>
<name>A0ABT0FUI9_9ACTN</name>
<keyword evidence="4" id="KW-1185">Reference proteome</keyword>
<gene>
    <name evidence="3" type="ORF">MF672_018855</name>
</gene>
<dbReference type="InterPro" id="IPR027417">
    <property type="entry name" value="P-loop_NTPase"/>
</dbReference>
<dbReference type="InterPro" id="IPR011990">
    <property type="entry name" value="TPR-like_helical_dom_sf"/>
</dbReference>
<dbReference type="SUPFAM" id="SSF52540">
    <property type="entry name" value="P-loop containing nucleoside triphosphate hydrolases"/>
    <property type="match status" value="1"/>
</dbReference>
<reference evidence="3 4" key="1">
    <citation type="submission" date="2022-04" db="EMBL/GenBank/DDBJ databases">
        <title>Genome draft of Actinomadura sp. ATCC 31491.</title>
        <authorList>
            <person name="Shi X."/>
            <person name="Du Y."/>
        </authorList>
    </citation>
    <scope>NUCLEOTIDE SEQUENCE [LARGE SCALE GENOMIC DNA]</scope>
    <source>
        <strain evidence="3 4">ATCC 31491</strain>
    </source>
</reference>
<dbReference type="Gene3D" id="3.40.50.300">
    <property type="entry name" value="P-loop containing nucleotide triphosphate hydrolases"/>
    <property type="match status" value="1"/>
</dbReference>
<evidence type="ECO:0000313" key="4">
    <source>
        <dbReference type="Proteomes" id="UP001317259"/>
    </source>
</evidence>
<dbReference type="Pfam" id="PF13401">
    <property type="entry name" value="AAA_22"/>
    <property type="match status" value="1"/>
</dbReference>
<evidence type="ECO:0000259" key="1">
    <source>
        <dbReference type="Pfam" id="PF13401"/>
    </source>
</evidence>
<dbReference type="InterPro" id="IPR058852">
    <property type="entry name" value="HTH_77"/>
</dbReference>
<organism evidence="3 4">
    <name type="scientific">Actinomadura luzonensis</name>
    <dbReference type="NCBI Taxonomy" id="2805427"/>
    <lineage>
        <taxon>Bacteria</taxon>
        <taxon>Bacillati</taxon>
        <taxon>Actinomycetota</taxon>
        <taxon>Actinomycetes</taxon>
        <taxon>Streptosporangiales</taxon>
        <taxon>Thermomonosporaceae</taxon>
        <taxon>Actinomadura</taxon>
    </lineage>
</organism>
<sequence length="686" mass="73423">MTSRLFADGFVGRRHELSVARRMLHTSRLLTLTGAGGVGKTRLALKIAETLRPAFQDVEVVELGGLAAGEPLEAAVARALGVDPGGGEPARALADHLSGRRTLLVLDDCEHVRDACARLVDLLLRAAPRLRVLATSRQTLGVYGEQVLTVPALPVPEPGQTLRETARLDAVRLFVERAATVRPGFTLNPDNVACVTRLVRRLEGVPLAIELAAARLRTAPLEELARRLEERPGAPADVLAADVPAALPRHRTLRATLDWSFGLCSEPERRLWARLSAFPGDIGLEAAEAVGAGGGIEEPEVVDLLAGLVDKSVLAGEPRDDGMRYHMLESLRAYGAERLEPADRGRVLARYVHHHRDLVERHRIDRAVPDQLERFRLLRAELPNVRAALEAGLARGPLHEVELGTASALWCFWLLSGEPAEGRRWLERGLALAPEDGVARATALWADGMLALRQGDLAGAGPRLAECLELARRAGNESVLPHAIRAAGVEACTAGDPPRGMELLREALGRFRAADDVDGVLCTLQFAAVYGSVADPEQAAGFGEELLELCERHHAVVSRAYAQLALGVARWCLGDCPGAEGLVRAAAEFTGGIGDRWGLTQCLEVLAWAQGARGRHEVAAGLLGAASSLWRGAGVAPERLCYHAAAHERCAEEARRALGPRAFSGAFHSGARLGPERAMGYAASVG</sequence>
<dbReference type="Pfam" id="PF25872">
    <property type="entry name" value="HTH_77"/>
    <property type="match status" value="1"/>
</dbReference>
<feature type="domain" description="Winged helix-turn-helix" evidence="2">
    <location>
        <begin position="266"/>
        <end position="340"/>
    </location>
</feature>
<dbReference type="PRINTS" id="PR00364">
    <property type="entry name" value="DISEASERSIST"/>
</dbReference>
<proteinExistence type="predicted"/>
<dbReference type="PANTHER" id="PTHR47691:SF3">
    <property type="entry name" value="HTH-TYPE TRANSCRIPTIONAL REGULATOR RV0890C-RELATED"/>
    <property type="match status" value="1"/>
</dbReference>
<accession>A0ABT0FUI9</accession>
<dbReference type="RefSeq" id="WP_242380682.1">
    <property type="nucleotide sequence ID" value="NZ_JAKRKC020000001.1"/>
</dbReference>